<feature type="signal peptide" evidence="2">
    <location>
        <begin position="1"/>
        <end position="19"/>
    </location>
</feature>
<evidence type="ECO:0000256" key="1">
    <source>
        <dbReference type="SAM" id="MobiDB-lite"/>
    </source>
</evidence>
<keyword evidence="2" id="KW-0732">Signal</keyword>
<evidence type="ECO:0000256" key="2">
    <source>
        <dbReference type="SAM" id="SignalP"/>
    </source>
</evidence>
<feature type="compositionally biased region" description="Basic and acidic residues" evidence="1">
    <location>
        <begin position="115"/>
        <end position="139"/>
    </location>
</feature>
<organism evidence="3">
    <name type="scientific">Plasmodium cynomolgi</name>
    <dbReference type="NCBI Taxonomy" id="5827"/>
    <lineage>
        <taxon>Eukaryota</taxon>
        <taxon>Sar</taxon>
        <taxon>Alveolata</taxon>
        <taxon>Apicomplexa</taxon>
        <taxon>Aconoidasida</taxon>
        <taxon>Haemosporida</taxon>
        <taxon>Plasmodiidae</taxon>
        <taxon>Plasmodium</taxon>
        <taxon>Plasmodium (Plasmodium)</taxon>
    </lineage>
</organism>
<dbReference type="VEuPathDB" id="PlasmoDB:PCYB_103850"/>
<evidence type="ECO:0000313" key="3">
    <source>
        <dbReference type="EMBL" id="AGR50670.1"/>
    </source>
</evidence>
<feature type="compositionally biased region" description="Acidic residues" evidence="1">
    <location>
        <begin position="175"/>
        <end position="191"/>
    </location>
</feature>
<feature type="compositionally biased region" description="Acidic residues" evidence="1">
    <location>
        <begin position="140"/>
        <end position="167"/>
    </location>
</feature>
<protein>
    <submittedName>
        <fullName evidence="3">Merozoite surface protein 3</fullName>
    </submittedName>
</protein>
<gene>
    <name evidence="3" type="primary">MSP3I</name>
</gene>
<dbReference type="EMBL" id="KC907475">
    <property type="protein sequence ID" value="AGR50670.1"/>
    <property type="molecule type" value="Genomic_DNA"/>
</dbReference>
<accession>X2CML3</accession>
<reference evidence="3" key="1">
    <citation type="journal article" date="2014" name="Mol. Phylogenet. Evol.">
        <title>The origin and diversification of the merozoite surface protein 3 (msp3) multi-gene family in Plasmodium vivax and related parasites.</title>
        <authorList>
            <person name="Rice B.L."/>
            <person name="Acosta M.M."/>
            <person name="Pacheco M.A."/>
            <person name="Carlton J.M."/>
            <person name="Barnwell J.W."/>
            <person name="Escalante A.A."/>
        </authorList>
    </citation>
    <scope>NUCLEOTIDE SEQUENCE</scope>
    <source>
        <strain evidence="3">Gombak</strain>
    </source>
</reference>
<proteinExistence type="predicted"/>
<feature type="region of interest" description="Disordered" evidence="1">
    <location>
        <begin position="39"/>
        <end position="191"/>
    </location>
</feature>
<keyword evidence="3" id="KW-0477">Merozoite</keyword>
<dbReference type="VEuPathDB" id="PlasmoDB:PcyM_1031100"/>
<feature type="compositionally biased region" description="Basic and acidic residues" evidence="1">
    <location>
        <begin position="56"/>
        <end position="94"/>
    </location>
</feature>
<name>X2CML3_9APIC</name>
<feature type="compositionally biased region" description="Polar residues" evidence="1">
    <location>
        <begin position="95"/>
        <end position="113"/>
    </location>
</feature>
<sequence length="191" mass="21593">MRQFLRIVIFISLLNLCMQKNGAVGNEILNVSKINLRNETPEEGVPSEGEFPTNAEEEKGRDSIEEVIKQTQEETTKFTDEGKEAKSKAAHEFLKTTNQHSLELVEISSQDGDNVNDKNGEVKEEVVEHGGGEEVKTMEVEDDVDEEEEDEEDDDDGEGDDGDGDHDDNDKDDKNEEDNDEDDHDEYDRDD</sequence>
<dbReference type="AlphaFoldDB" id="X2CML3"/>
<feature type="chain" id="PRO_5004948796" evidence="2">
    <location>
        <begin position="20"/>
        <end position="191"/>
    </location>
</feature>